<feature type="region of interest" description="Disordered" evidence="5">
    <location>
        <begin position="452"/>
        <end position="480"/>
    </location>
</feature>
<keyword evidence="3" id="KW-0862">Zinc</keyword>
<evidence type="ECO:0000313" key="8">
    <source>
        <dbReference type="Proteomes" id="UP000054007"/>
    </source>
</evidence>
<dbReference type="GO" id="GO:0061188">
    <property type="term" value="P:negative regulation of rDNA heterochromatin formation"/>
    <property type="evidence" value="ECO:0007669"/>
    <property type="project" value="TreeGrafter"/>
</dbReference>
<keyword evidence="1" id="KW-0479">Metal-binding</keyword>
<feature type="compositionally biased region" description="Basic residues" evidence="5">
    <location>
        <begin position="177"/>
        <end position="189"/>
    </location>
</feature>
<feature type="region of interest" description="Disordered" evidence="5">
    <location>
        <begin position="177"/>
        <end position="210"/>
    </location>
</feature>
<name>A0A0D7BU03_9AGAR</name>
<keyword evidence="8" id="KW-1185">Reference proteome</keyword>
<dbReference type="GO" id="GO:0033698">
    <property type="term" value="C:Rpd3L complex"/>
    <property type="evidence" value="ECO:0007669"/>
    <property type="project" value="TreeGrafter"/>
</dbReference>
<dbReference type="SUPFAM" id="SSF57903">
    <property type="entry name" value="FYVE/PHD zinc finger"/>
    <property type="match status" value="1"/>
</dbReference>
<keyword evidence="2 4" id="KW-0863">Zinc-finger</keyword>
<feature type="compositionally biased region" description="Basic and acidic residues" evidence="5">
    <location>
        <begin position="69"/>
        <end position="95"/>
    </location>
</feature>
<dbReference type="InterPro" id="IPR019787">
    <property type="entry name" value="Znf_PHD-finger"/>
</dbReference>
<proteinExistence type="predicted"/>
<accession>A0A0D7BU03</accession>
<evidence type="ECO:0000259" key="6">
    <source>
        <dbReference type="PROSITE" id="PS50016"/>
    </source>
</evidence>
<feature type="domain" description="PHD-type" evidence="6">
    <location>
        <begin position="115"/>
        <end position="169"/>
    </location>
</feature>
<dbReference type="Gene3D" id="3.30.40.10">
    <property type="entry name" value="Zinc/RING finger domain, C3HC4 (zinc finger)"/>
    <property type="match status" value="1"/>
</dbReference>
<feature type="compositionally biased region" description="Polar residues" evidence="5">
    <location>
        <begin position="458"/>
        <end position="469"/>
    </location>
</feature>
<dbReference type="InterPro" id="IPR011011">
    <property type="entry name" value="Znf_FYVE_PHD"/>
</dbReference>
<dbReference type="AlphaFoldDB" id="A0A0D7BU03"/>
<dbReference type="STRING" id="1314674.A0A0D7BU03"/>
<dbReference type="Pfam" id="PF00628">
    <property type="entry name" value="PHD"/>
    <property type="match status" value="1"/>
</dbReference>
<dbReference type="PROSITE" id="PS50016">
    <property type="entry name" value="ZF_PHD_2"/>
    <property type="match status" value="1"/>
</dbReference>
<dbReference type="EMBL" id="KN880438">
    <property type="protein sequence ID" value="KIY73101.1"/>
    <property type="molecule type" value="Genomic_DNA"/>
</dbReference>
<feature type="compositionally biased region" description="Low complexity" evidence="5">
    <location>
        <begin position="268"/>
        <end position="279"/>
    </location>
</feature>
<dbReference type="InterPro" id="IPR019786">
    <property type="entry name" value="Zinc_finger_PHD-type_CS"/>
</dbReference>
<feature type="compositionally biased region" description="Low complexity" evidence="5">
    <location>
        <begin position="14"/>
        <end position="26"/>
    </location>
</feature>
<dbReference type="PANTHER" id="PTHR47793">
    <property type="entry name" value="HISTONE DEACETYLASE COMPLEX SUBUNIT CTI6"/>
    <property type="match status" value="1"/>
</dbReference>
<dbReference type="InterPro" id="IPR053051">
    <property type="entry name" value="HDAC_complex_subunit"/>
</dbReference>
<feature type="compositionally biased region" description="Low complexity" evidence="5">
    <location>
        <begin position="315"/>
        <end position="328"/>
    </location>
</feature>
<evidence type="ECO:0000256" key="1">
    <source>
        <dbReference type="ARBA" id="ARBA00022723"/>
    </source>
</evidence>
<protein>
    <recommendedName>
        <fullName evidence="6">PHD-type domain-containing protein</fullName>
    </recommendedName>
</protein>
<evidence type="ECO:0000256" key="5">
    <source>
        <dbReference type="SAM" id="MobiDB-lite"/>
    </source>
</evidence>
<feature type="region of interest" description="Disordered" evidence="5">
    <location>
        <begin position="224"/>
        <end position="353"/>
    </location>
</feature>
<gene>
    <name evidence="7" type="ORF">CYLTODRAFT_485815</name>
</gene>
<evidence type="ECO:0000256" key="3">
    <source>
        <dbReference type="ARBA" id="ARBA00022833"/>
    </source>
</evidence>
<dbReference type="InterPro" id="IPR013083">
    <property type="entry name" value="Znf_RING/FYVE/PHD"/>
</dbReference>
<reference evidence="7 8" key="1">
    <citation type="journal article" date="2015" name="Fungal Genet. Biol.">
        <title>Evolution of novel wood decay mechanisms in Agaricales revealed by the genome sequences of Fistulina hepatica and Cylindrobasidium torrendii.</title>
        <authorList>
            <person name="Floudas D."/>
            <person name="Held B.W."/>
            <person name="Riley R."/>
            <person name="Nagy L.G."/>
            <person name="Koehler G."/>
            <person name="Ransdell A.S."/>
            <person name="Younus H."/>
            <person name="Chow J."/>
            <person name="Chiniquy J."/>
            <person name="Lipzen A."/>
            <person name="Tritt A."/>
            <person name="Sun H."/>
            <person name="Haridas S."/>
            <person name="LaButti K."/>
            <person name="Ohm R.A."/>
            <person name="Kues U."/>
            <person name="Blanchette R.A."/>
            <person name="Grigoriev I.V."/>
            <person name="Minto R.E."/>
            <person name="Hibbett D.S."/>
        </authorList>
    </citation>
    <scope>NUCLEOTIDE SEQUENCE [LARGE SCALE GENOMIC DNA]</scope>
    <source>
        <strain evidence="7 8">FP15055 ss-10</strain>
    </source>
</reference>
<feature type="region of interest" description="Disordered" evidence="5">
    <location>
        <begin position="1"/>
        <end position="124"/>
    </location>
</feature>
<evidence type="ECO:0000313" key="7">
    <source>
        <dbReference type="EMBL" id="KIY73101.1"/>
    </source>
</evidence>
<dbReference type="InterPro" id="IPR001965">
    <property type="entry name" value="Znf_PHD"/>
</dbReference>
<organism evidence="7 8">
    <name type="scientific">Cylindrobasidium torrendii FP15055 ss-10</name>
    <dbReference type="NCBI Taxonomy" id="1314674"/>
    <lineage>
        <taxon>Eukaryota</taxon>
        <taxon>Fungi</taxon>
        <taxon>Dikarya</taxon>
        <taxon>Basidiomycota</taxon>
        <taxon>Agaricomycotina</taxon>
        <taxon>Agaricomycetes</taxon>
        <taxon>Agaricomycetidae</taxon>
        <taxon>Agaricales</taxon>
        <taxon>Marasmiineae</taxon>
        <taxon>Physalacriaceae</taxon>
        <taxon>Cylindrobasidium</taxon>
    </lineage>
</organism>
<dbReference type="PROSITE" id="PS01359">
    <property type="entry name" value="ZF_PHD_1"/>
    <property type="match status" value="1"/>
</dbReference>
<feature type="compositionally biased region" description="Acidic residues" evidence="5">
    <location>
        <begin position="96"/>
        <end position="113"/>
    </location>
</feature>
<sequence>MPLSPRETRRSRRSVPSGSSANSNSPEPAPPPPSRVGSRKKAMKQEEADEEEEEVAPNPRKRGGASKRTTKDSNKDKEEKGHSPKSRDAKEKDKDGDDDTVLAKEEDEEEEEQGITRCVCGSTEDDPDAGEFMVQCETCKVWQHGLCMGYESEDQLHDDDYYCEMCRPDMHTELLSRRKVSRSKARQISRSHSPTLSRQPAKRRNTMNSRDAAFDENLKEILESTAAEAGDEGETSADSGTKKRKRPAAPQPPTEDEPQPPPKKRVRSASVASEVVPEAPQKKSQRGGKRTKTDETVPVPKRNTGRGKGGASKRATTASAPPAPTAVADTIVQDEPTPTPAPLPTKRAAGTPAENKAYRNSHAYVVSQQPLLTSWGLPDYLAHLENIFPTHHPIPLEVGGVQERGVKTKWPGKRMSVGDMNKRVRALVEWVGREQVQAQDRARRREALVRAVQGDQMDVQTNGNGQRPSSVAPKDGSETKTMKLMEELMDEMLTFQERFSR</sequence>
<dbReference type="SMART" id="SM00249">
    <property type="entry name" value="PHD"/>
    <property type="match status" value="1"/>
</dbReference>
<dbReference type="PANTHER" id="PTHR47793:SF1">
    <property type="entry name" value="HISTONE DEACETYLASE COMPLEX SUBUNIT CTI6"/>
    <property type="match status" value="1"/>
</dbReference>
<evidence type="ECO:0000256" key="2">
    <source>
        <dbReference type="ARBA" id="ARBA00022771"/>
    </source>
</evidence>
<dbReference type="GO" id="GO:0070210">
    <property type="term" value="C:Rpd3L-Expanded complex"/>
    <property type="evidence" value="ECO:0007669"/>
    <property type="project" value="TreeGrafter"/>
</dbReference>
<dbReference type="Proteomes" id="UP000054007">
    <property type="component" value="Unassembled WGS sequence"/>
</dbReference>
<dbReference type="GO" id="GO:0061186">
    <property type="term" value="P:negative regulation of silent mating-type cassette heterochromatin formation"/>
    <property type="evidence" value="ECO:0007669"/>
    <property type="project" value="TreeGrafter"/>
</dbReference>
<evidence type="ECO:0000256" key="4">
    <source>
        <dbReference type="PROSITE-ProRule" id="PRU00146"/>
    </source>
</evidence>
<dbReference type="OrthoDB" id="79252at2759"/>
<dbReference type="GO" id="GO:0008270">
    <property type="term" value="F:zinc ion binding"/>
    <property type="evidence" value="ECO:0007669"/>
    <property type="project" value="UniProtKB-KW"/>
</dbReference>